<reference evidence="1 2" key="1">
    <citation type="submission" date="2023-09" db="EMBL/GenBank/DDBJ databases">
        <authorList>
            <person name="Wang M."/>
        </authorList>
    </citation>
    <scope>NUCLEOTIDE SEQUENCE [LARGE SCALE GENOMIC DNA]</scope>
    <source>
        <strain evidence="1">GT-2023</strain>
        <tissue evidence="1">Liver</tissue>
    </source>
</reference>
<evidence type="ECO:0000313" key="2">
    <source>
        <dbReference type="Proteomes" id="UP001558613"/>
    </source>
</evidence>
<proteinExistence type="predicted"/>
<protein>
    <submittedName>
        <fullName evidence="1">Uncharacterized protein</fullName>
    </submittedName>
</protein>
<dbReference type="EMBL" id="JAYMGO010000010">
    <property type="protein sequence ID" value="KAL1266372.1"/>
    <property type="molecule type" value="Genomic_DNA"/>
</dbReference>
<name>A0ABR3MP14_9TELE</name>
<keyword evidence="2" id="KW-1185">Reference proteome</keyword>
<accession>A0ABR3MP14</accession>
<dbReference type="Proteomes" id="UP001558613">
    <property type="component" value="Unassembled WGS sequence"/>
</dbReference>
<gene>
    <name evidence="1" type="ORF">QQF64_002047</name>
</gene>
<evidence type="ECO:0000313" key="1">
    <source>
        <dbReference type="EMBL" id="KAL1266372.1"/>
    </source>
</evidence>
<sequence length="73" mass="8096">MCVRTSFPSAHRVVRCFPQLTDSERRLTAERAARTTRFHSALGFGITSNHISLVDPSIGCIYCPLGQSDGMRL</sequence>
<organism evidence="1 2">
    <name type="scientific">Cirrhinus molitorella</name>
    <name type="common">mud carp</name>
    <dbReference type="NCBI Taxonomy" id="172907"/>
    <lineage>
        <taxon>Eukaryota</taxon>
        <taxon>Metazoa</taxon>
        <taxon>Chordata</taxon>
        <taxon>Craniata</taxon>
        <taxon>Vertebrata</taxon>
        <taxon>Euteleostomi</taxon>
        <taxon>Actinopterygii</taxon>
        <taxon>Neopterygii</taxon>
        <taxon>Teleostei</taxon>
        <taxon>Ostariophysi</taxon>
        <taxon>Cypriniformes</taxon>
        <taxon>Cyprinidae</taxon>
        <taxon>Labeoninae</taxon>
        <taxon>Labeonini</taxon>
        <taxon>Cirrhinus</taxon>
    </lineage>
</organism>
<comment type="caution">
    <text evidence="1">The sequence shown here is derived from an EMBL/GenBank/DDBJ whole genome shotgun (WGS) entry which is preliminary data.</text>
</comment>